<comment type="caution">
    <text evidence="5">The sequence shown here is derived from an EMBL/GenBank/DDBJ whole genome shotgun (WGS) entry which is preliminary data.</text>
</comment>
<reference evidence="5" key="1">
    <citation type="journal article" date="2014" name="Int. J. Syst. Evol. Microbiol.">
        <title>Complete genome sequence of Corynebacterium casei LMG S-19264T (=DSM 44701T), isolated from a smear-ripened cheese.</title>
        <authorList>
            <consortium name="US DOE Joint Genome Institute (JGI-PGF)"/>
            <person name="Walter F."/>
            <person name="Albersmeier A."/>
            <person name="Kalinowski J."/>
            <person name="Ruckert C."/>
        </authorList>
    </citation>
    <scope>NUCLEOTIDE SEQUENCE</scope>
    <source>
        <strain evidence="5">CGMCC 1.15447</strain>
    </source>
</reference>
<keyword evidence="6" id="KW-1185">Reference proteome</keyword>
<feature type="transmembrane region" description="Helical" evidence="3">
    <location>
        <begin position="263"/>
        <end position="280"/>
    </location>
</feature>
<name>A0A916W4Q9_9BACT</name>
<dbReference type="InterPro" id="IPR001867">
    <property type="entry name" value="OmpR/PhoB-type_DNA-bd"/>
</dbReference>
<keyword evidence="1 2" id="KW-0238">DNA-binding</keyword>
<sequence length="296" mass="33382">MADTQPAKRYRFGVFEADSSTGELRRKGIRIKLHAQPFQLLFMLLERPGETLTREEISRELWPEGTFVDYEHGVNSAINRLREALGDKASNPRFIETQARRGYRFVAPVERIVLAERIASEQDSSTATDQKTEEALSTQMGSVSGIFDRLLATPEDLPKTSHPVAQTLFILLQLMYLGFYIGALANLAEINELLSPLASATEIFLAIIVTSVLLIPVRAFLLCAVLFRAPRLWEKFKKLWWLLLPLDILWALSPFLLLHHINYGLALACMALLVYAPFAQRSLILMGDGRSHTSNL</sequence>
<dbReference type="PROSITE" id="PS51755">
    <property type="entry name" value="OMPR_PHOB"/>
    <property type="match status" value="1"/>
</dbReference>
<dbReference type="GO" id="GO:0003677">
    <property type="term" value="F:DNA binding"/>
    <property type="evidence" value="ECO:0007669"/>
    <property type="project" value="UniProtKB-UniRule"/>
</dbReference>
<dbReference type="InterPro" id="IPR036388">
    <property type="entry name" value="WH-like_DNA-bd_sf"/>
</dbReference>
<evidence type="ECO:0000313" key="5">
    <source>
        <dbReference type="EMBL" id="GGA67705.1"/>
    </source>
</evidence>
<dbReference type="GO" id="GO:0006355">
    <property type="term" value="P:regulation of DNA-templated transcription"/>
    <property type="evidence" value="ECO:0007669"/>
    <property type="project" value="InterPro"/>
</dbReference>
<feature type="transmembrane region" description="Helical" evidence="3">
    <location>
        <begin position="168"/>
        <end position="188"/>
    </location>
</feature>
<feature type="DNA-binding region" description="OmpR/PhoB-type" evidence="2">
    <location>
        <begin position="7"/>
        <end position="107"/>
    </location>
</feature>
<evidence type="ECO:0000256" key="2">
    <source>
        <dbReference type="PROSITE-ProRule" id="PRU01091"/>
    </source>
</evidence>
<feature type="transmembrane region" description="Helical" evidence="3">
    <location>
        <begin position="203"/>
        <end position="227"/>
    </location>
</feature>
<keyword evidence="3" id="KW-0472">Membrane</keyword>
<proteinExistence type="predicted"/>
<dbReference type="SMART" id="SM00862">
    <property type="entry name" value="Trans_reg_C"/>
    <property type="match status" value="1"/>
</dbReference>
<gene>
    <name evidence="5" type="ORF">GCM10011507_19080</name>
</gene>
<dbReference type="Proteomes" id="UP000648801">
    <property type="component" value="Unassembled WGS sequence"/>
</dbReference>
<dbReference type="SUPFAM" id="SSF46894">
    <property type="entry name" value="C-terminal effector domain of the bipartite response regulators"/>
    <property type="match status" value="1"/>
</dbReference>
<feature type="transmembrane region" description="Helical" evidence="3">
    <location>
        <begin position="239"/>
        <end position="257"/>
    </location>
</feature>
<dbReference type="GO" id="GO:0000160">
    <property type="term" value="P:phosphorelay signal transduction system"/>
    <property type="evidence" value="ECO:0007669"/>
    <property type="project" value="InterPro"/>
</dbReference>
<organism evidence="5 6">
    <name type="scientific">Edaphobacter acidisoli</name>
    <dbReference type="NCBI Taxonomy" id="2040573"/>
    <lineage>
        <taxon>Bacteria</taxon>
        <taxon>Pseudomonadati</taxon>
        <taxon>Acidobacteriota</taxon>
        <taxon>Terriglobia</taxon>
        <taxon>Terriglobales</taxon>
        <taxon>Acidobacteriaceae</taxon>
        <taxon>Edaphobacter</taxon>
    </lineage>
</organism>
<dbReference type="InterPro" id="IPR016032">
    <property type="entry name" value="Sig_transdc_resp-reg_C-effctor"/>
</dbReference>
<evidence type="ECO:0000256" key="3">
    <source>
        <dbReference type="SAM" id="Phobius"/>
    </source>
</evidence>
<evidence type="ECO:0000313" key="6">
    <source>
        <dbReference type="Proteomes" id="UP000648801"/>
    </source>
</evidence>
<protein>
    <recommendedName>
        <fullName evidence="4">OmpR/PhoB-type domain-containing protein</fullName>
    </recommendedName>
</protein>
<dbReference type="RefSeq" id="WP_188759076.1">
    <property type="nucleotide sequence ID" value="NZ_BMJB01000001.1"/>
</dbReference>
<keyword evidence="3" id="KW-1133">Transmembrane helix</keyword>
<evidence type="ECO:0000259" key="4">
    <source>
        <dbReference type="PROSITE" id="PS51755"/>
    </source>
</evidence>
<evidence type="ECO:0000256" key="1">
    <source>
        <dbReference type="ARBA" id="ARBA00023125"/>
    </source>
</evidence>
<keyword evidence="3" id="KW-0812">Transmembrane</keyword>
<dbReference type="EMBL" id="BMJB01000001">
    <property type="protein sequence ID" value="GGA67705.1"/>
    <property type="molecule type" value="Genomic_DNA"/>
</dbReference>
<dbReference type="CDD" id="cd00383">
    <property type="entry name" value="trans_reg_C"/>
    <property type="match status" value="1"/>
</dbReference>
<dbReference type="AlphaFoldDB" id="A0A916W4Q9"/>
<dbReference type="Gene3D" id="1.10.10.10">
    <property type="entry name" value="Winged helix-like DNA-binding domain superfamily/Winged helix DNA-binding domain"/>
    <property type="match status" value="1"/>
</dbReference>
<accession>A0A916W4Q9</accession>
<dbReference type="Pfam" id="PF00486">
    <property type="entry name" value="Trans_reg_C"/>
    <property type="match status" value="1"/>
</dbReference>
<reference evidence="5" key="2">
    <citation type="submission" date="2020-09" db="EMBL/GenBank/DDBJ databases">
        <authorList>
            <person name="Sun Q."/>
            <person name="Zhou Y."/>
        </authorList>
    </citation>
    <scope>NUCLEOTIDE SEQUENCE</scope>
    <source>
        <strain evidence="5">CGMCC 1.15447</strain>
    </source>
</reference>
<feature type="domain" description="OmpR/PhoB-type" evidence="4">
    <location>
        <begin position="7"/>
        <end position="107"/>
    </location>
</feature>